<evidence type="ECO:0000313" key="2">
    <source>
        <dbReference type="EMBL" id="PBK91460.1"/>
    </source>
</evidence>
<protein>
    <submittedName>
        <fullName evidence="2">Uncharacterized protein</fullName>
    </submittedName>
</protein>
<evidence type="ECO:0000256" key="1">
    <source>
        <dbReference type="SAM" id="Phobius"/>
    </source>
</evidence>
<keyword evidence="1" id="KW-1133">Transmembrane helix</keyword>
<dbReference type="OrthoDB" id="3233661at2759"/>
<feature type="transmembrane region" description="Helical" evidence="1">
    <location>
        <begin position="64"/>
        <end position="85"/>
    </location>
</feature>
<keyword evidence="3" id="KW-1185">Reference proteome</keyword>
<dbReference type="AlphaFoldDB" id="A0A2H3DBH6"/>
<dbReference type="OMA" id="DGNSMIN"/>
<dbReference type="EMBL" id="KZ293661">
    <property type="protein sequence ID" value="PBK91460.1"/>
    <property type="molecule type" value="Genomic_DNA"/>
</dbReference>
<gene>
    <name evidence="2" type="ORF">ARMGADRAFT_994305</name>
</gene>
<sequence length="496" mass="53764">MIILEEADQQAKLDSSVAGPTLRFPDRAVGRSSSPLPDYETSQALQLNLATPRKSKVDARFWRATLYALVIYVALSVVIGVPLLLTRFNRKHKGGPPPWRNDDGSISVQTLANIGVLSLESPECNSWDTIEDNPSHSLFSASTSHTLPPNGTFSIRSNVSHEADDAAGISGNLTVDINPDSSADAVMLLVSLRASSLQLRQNTHICFADGGSERGVSLYFPSNLGRGASLSVAITLLFPQMSRAINIDYLATYLPMFTQVFGDFGDNILFNKISIEGASMGITCDFMQAPKISVKNALASITGTFNASERLVLDNVEGPIHANITLVQGKVRHQPTLFFLDTGNSEINASVILLAPDRYNDPKNFIGSVKNFNGPLTLNVSHDPSTPPVSLDLHVQNAQAESNVTLDAKYTGFFDVQTKLSSVAVKESRIDPSWDPSGENRYKQCVYDQTTTNRVRGWIGWGQKPAGWNPREGRVEVTSSLSPIHLHLAGPSDGAS</sequence>
<dbReference type="InParanoid" id="A0A2H3DBH6"/>
<accession>A0A2H3DBH6</accession>
<name>A0A2H3DBH6_ARMGA</name>
<keyword evidence="1" id="KW-0812">Transmembrane</keyword>
<proteinExistence type="predicted"/>
<organism evidence="2 3">
    <name type="scientific">Armillaria gallica</name>
    <name type="common">Bulbous honey fungus</name>
    <name type="synonym">Armillaria bulbosa</name>
    <dbReference type="NCBI Taxonomy" id="47427"/>
    <lineage>
        <taxon>Eukaryota</taxon>
        <taxon>Fungi</taxon>
        <taxon>Dikarya</taxon>
        <taxon>Basidiomycota</taxon>
        <taxon>Agaricomycotina</taxon>
        <taxon>Agaricomycetes</taxon>
        <taxon>Agaricomycetidae</taxon>
        <taxon>Agaricales</taxon>
        <taxon>Marasmiineae</taxon>
        <taxon>Physalacriaceae</taxon>
        <taxon>Armillaria</taxon>
    </lineage>
</organism>
<evidence type="ECO:0000313" key="3">
    <source>
        <dbReference type="Proteomes" id="UP000217790"/>
    </source>
</evidence>
<dbReference type="STRING" id="47427.A0A2H3DBH6"/>
<keyword evidence="1" id="KW-0472">Membrane</keyword>
<reference evidence="3" key="1">
    <citation type="journal article" date="2017" name="Nat. Ecol. Evol.">
        <title>Genome expansion and lineage-specific genetic innovations in the forest pathogenic fungi Armillaria.</title>
        <authorList>
            <person name="Sipos G."/>
            <person name="Prasanna A.N."/>
            <person name="Walter M.C."/>
            <person name="O'Connor E."/>
            <person name="Balint B."/>
            <person name="Krizsan K."/>
            <person name="Kiss B."/>
            <person name="Hess J."/>
            <person name="Varga T."/>
            <person name="Slot J."/>
            <person name="Riley R."/>
            <person name="Boka B."/>
            <person name="Rigling D."/>
            <person name="Barry K."/>
            <person name="Lee J."/>
            <person name="Mihaltcheva S."/>
            <person name="LaButti K."/>
            <person name="Lipzen A."/>
            <person name="Waldron R."/>
            <person name="Moloney N.M."/>
            <person name="Sperisen C."/>
            <person name="Kredics L."/>
            <person name="Vagvoelgyi C."/>
            <person name="Patrignani A."/>
            <person name="Fitzpatrick D."/>
            <person name="Nagy I."/>
            <person name="Doyle S."/>
            <person name="Anderson J.B."/>
            <person name="Grigoriev I.V."/>
            <person name="Gueldener U."/>
            <person name="Muensterkoetter M."/>
            <person name="Nagy L.G."/>
        </authorList>
    </citation>
    <scope>NUCLEOTIDE SEQUENCE [LARGE SCALE GENOMIC DNA]</scope>
    <source>
        <strain evidence="3">Ar21-2</strain>
    </source>
</reference>
<dbReference type="Proteomes" id="UP000217790">
    <property type="component" value="Unassembled WGS sequence"/>
</dbReference>